<evidence type="ECO:0000313" key="2">
    <source>
        <dbReference type="Proteomes" id="UP000245622"/>
    </source>
</evidence>
<dbReference type="PROSITE" id="PS51257">
    <property type="entry name" value="PROKAR_LIPOPROTEIN"/>
    <property type="match status" value="1"/>
</dbReference>
<keyword evidence="1" id="KW-0449">Lipoprotein</keyword>
<dbReference type="KEGG" id="ril:CRIB_2181"/>
<dbReference type="RefSeq" id="WP_180702281.1">
    <property type="nucleotide sequence ID" value="NZ_CAJUCR010000008.1"/>
</dbReference>
<dbReference type="EMBL" id="LN555523">
    <property type="protein sequence ID" value="CED94784.1"/>
    <property type="molecule type" value="Genomic_DNA"/>
</dbReference>
<dbReference type="Proteomes" id="UP000245622">
    <property type="component" value="Chromosome 1"/>
</dbReference>
<name>A0A1V1I5D1_9FIRM</name>
<gene>
    <name evidence="1" type="ORF">CRIB_2181</name>
</gene>
<protein>
    <submittedName>
        <fullName evidence="1">Prokaryotic membrane lipoprotein lipid attachment site profile</fullName>
    </submittedName>
</protein>
<organism evidence="1 2">
    <name type="scientific">Romboutsia ilealis</name>
    <dbReference type="NCBI Taxonomy" id="1115758"/>
    <lineage>
        <taxon>Bacteria</taxon>
        <taxon>Bacillati</taxon>
        <taxon>Bacillota</taxon>
        <taxon>Clostridia</taxon>
        <taxon>Peptostreptococcales</taxon>
        <taxon>Peptostreptococcaceae</taxon>
        <taxon>Romboutsia</taxon>
    </lineage>
</organism>
<proteinExistence type="predicted"/>
<evidence type="ECO:0000313" key="1">
    <source>
        <dbReference type="EMBL" id="CED94784.1"/>
    </source>
</evidence>
<keyword evidence="2" id="KW-1185">Reference proteome</keyword>
<dbReference type="AlphaFoldDB" id="A0A1V1I5D1"/>
<accession>A0A1V1I5D1</accession>
<sequence length="115" mass="13133">MNKKIIGISLFILIITSFIFGCSKFQENNDINLNSIDKDSINPISKDTAINILKAEYGDNILVEDKDIKLIGDLYFIDVYVEVEDRDDVSHETHIHRQSLGNIKIDKYTGEIITE</sequence>
<dbReference type="GeneID" id="82206210"/>
<reference evidence="1 2" key="1">
    <citation type="submission" date="2014-04" db="EMBL/GenBank/DDBJ databases">
        <authorList>
            <person name="Hornung B.V."/>
        </authorList>
    </citation>
    <scope>NUCLEOTIDE SEQUENCE [LARGE SCALE GENOMIC DNA]</scope>
    <source>
        <strain evidence="1 2">CRIB</strain>
    </source>
</reference>